<comment type="caution">
    <text evidence="1">The sequence shown here is derived from an EMBL/GenBank/DDBJ whole genome shotgun (WGS) entry which is preliminary data.</text>
</comment>
<reference evidence="1" key="1">
    <citation type="journal article" date="2019" name="bioRxiv">
        <title>The Genome of the Zebra Mussel, Dreissena polymorpha: A Resource for Invasive Species Research.</title>
        <authorList>
            <person name="McCartney M.A."/>
            <person name="Auch B."/>
            <person name="Kono T."/>
            <person name="Mallez S."/>
            <person name="Zhang Y."/>
            <person name="Obille A."/>
            <person name="Becker A."/>
            <person name="Abrahante J.E."/>
            <person name="Garbe J."/>
            <person name="Badalamenti J.P."/>
            <person name="Herman A."/>
            <person name="Mangelson H."/>
            <person name="Liachko I."/>
            <person name="Sullivan S."/>
            <person name="Sone E.D."/>
            <person name="Koren S."/>
            <person name="Silverstein K.A.T."/>
            <person name="Beckman K.B."/>
            <person name="Gohl D.M."/>
        </authorList>
    </citation>
    <scope>NUCLEOTIDE SEQUENCE</scope>
    <source>
        <strain evidence="1">Duluth1</strain>
        <tissue evidence="1">Whole animal</tissue>
    </source>
</reference>
<evidence type="ECO:0000313" key="1">
    <source>
        <dbReference type="EMBL" id="KAH3816304.1"/>
    </source>
</evidence>
<keyword evidence="2" id="KW-1185">Reference proteome</keyword>
<protein>
    <submittedName>
        <fullName evidence="1">Uncharacterized protein</fullName>
    </submittedName>
</protein>
<name>A0A9D4JMY7_DREPO</name>
<sequence>MQEGFICDMIINGIGDKRTSEKLMEIPADQLTKERVIETCRHVELTSADMKTLGVETANVNLTRQQYQERDKKPGYRNNFPVCNKCQGHHHPRNCPEYNKVCDTCGHEGHFKAPKFCKENVRAQSCHFRGRTRGCGWGRRPRRGKSYYHNLHYADDNVARDADNITNIFKNALR</sequence>
<gene>
    <name evidence="1" type="ORF">DPMN_117817</name>
</gene>
<evidence type="ECO:0000313" key="2">
    <source>
        <dbReference type="Proteomes" id="UP000828390"/>
    </source>
</evidence>
<reference evidence="1" key="2">
    <citation type="submission" date="2020-11" db="EMBL/GenBank/DDBJ databases">
        <authorList>
            <person name="McCartney M.A."/>
            <person name="Auch B."/>
            <person name="Kono T."/>
            <person name="Mallez S."/>
            <person name="Becker A."/>
            <person name="Gohl D.M."/>
            <person name="Silverstein K.A.T."/>
            <person name="Koren S."/>
            <person name="Bechman K.B."/>
            <person name="Herman A."/>
            <person name="Abrahante J.E."/>
            <person name="Garbe J."/>
        </authorList>
    </citation>
    <scope>NUCLEOTIDE SEQUENCE</scope>
    <source>
        <strain evidence="1">Duluth1</strain>
        <tissue evidence="1">Whole animal</tissue>
    </source>
</reference>
<dbReference type="AlphaFoldDB" id="A0A9D4JMY7"/>
<proteinExistence type="predicted"/>
<accession>A0A9D4JMY7</accession>
<dbReference type="EMBL" id="JAIWYP010000005">
    <property type="protein sequence ID" value="KAH3816304.1"/>
    <property type="molecule type" value="Genomic_DNA"/>
</dbReference>
<dbReference type="Proteomes" id="UP000828390">
    <property type="component" value="Unassembled WGS sequence"/>
</dbReference>
<organism evidence="1 2">
    <name type="scientific">Dreissena polymorpha</name>
    <name type="common">Zebra mussel</name>
    <name type="synonym">Mytilus polymorpha</name>
    <dbReference type="NCBI Taxonomy" id="45954"/>
    <lineage>
        <taxon>Eukaryota</taxon>
        <taxon>Metazoa</taxon>
        <taxon>Spiralia</taxon>
        <taxon>Lophotrochozoa</taxon>
        <taxon>Mollusca</taxon>
        <taxon>Bivalvia</taxon>
        <taxon>Autobranchia</taxon>
        <taxon>Heteroconchia</taxon>
        <taxon>Euheterodonta</taxon>
        <taxon>Imparidentia</taxon>
        <taxon>Neoheterodontei</taxon>
        <taxon>Myida</taxon>
        <taxon>Dreissenoidea</taxon>
        <taxon>Dreissenidae</taxon>
        <taxon>Dreissena</taxon>
    </lineage>
</organism>